<evidence type="ECO:0000313" key="1">
    <source>
        <dbReference type="EMBL" id="JAD98834.1"/>
    </source>
</evidence>
<reference evidence="1" key="2">
    <citation type="journal article" date="2015" name="Data Brief">
        <title>Shoot transcriptome of the giant reed, Arundo donax.</title>
        <authorList>
            <person name="Barrero R.A."/>
            <person name="Guerrero F.D."/>
            <person name="Moolhuijzen P."/>
            <person name="Goolsby J.A."/>
            <person name="Tidwell J."/>
            <person name="Bellgard S.E."/>
            <person name="Bellgard M.I."/>
        </authorList>
    </citation>
    <scope>NUCLEOTIDE SEQUENCE</scope>
    <source>
        <tissue evidence="1">Shoot tissue taken approximately 20 cm above the soil surface</tissue>
    </source>
</reference>
<accession>A0A0A9EDI3</accession>
<name>A0A0A9EDI3_ARUDO</name>
<proteinExistence type="predicted"/>
<reference evidence="1" key="1">
    <citation type="submission" date="2014-09" db="EMBL/GenBank/DDBJ databases">
        <authorList>
            <person name="Magalhaes I.L.F."/>
            <person name="Oliveira U."/>
            <person name="Santos F.R."/>
            <person name="Vidigal T.H.D.A."/>
            <person name="Brescovit A.D."/>
            <person name="Santos A.J."/>
        </authorList>
    </citation>
    <scope>NUCLEOTIDE SEQUENCE</scope>
    <source>
        <tissue evidence="1">Shoot tissue taken approximately 20 cm above the soil surface</tissue>
    </source>
</reference>
<sequence length="36" mass="4139">MSSEVCYKLSNQEEHQDFAYVCRPKSCSSNYGHSHS</sequence>
<dbReference type="AlphaFoldDB" id="A0A0A9EDI3"/>
<protein>
    <submittedName>
        <fullName evidence="1">Uncharacterized protein</fullName>
    </submittedName>
</protein>
<dbReference type="EMBL" id="GBRH01199061">
    <property type="protein sequence ID" value="JAD98834.1"/>
    <property type="molecule type" value="Transcribed_RNA"/>
</dbReference>
<organism evidence="1">
    <name type="scientific">Arundo donax</name>
    <name type="common">Giant reed</name>
    <name type="synonym">Donax arundinaceus</name>
    <dbReference type="NCBI Taxonomy" id="35708"/>
    <lineage>
        <taxon>Eukaryota</taxon>
        <taxon>Viridiplantae</taxon>
        <taxon>Streptophyta</taxon>
        <taxon>Embryophyta</taxon>
        <taxon>Tracheophyta</taxon>
        <taxon>Spermatophyta</taxon>
        <taxon>Magnoliopsida</taxon>
        <taxon>Liliopsida</taxon>
        <taxon>Poales</taxon>
        <taxon>Poaceae</taxon>
        <taxon>PACMAD clade</taxon>
        <taxon>Arundinoideae</taxon>
        <taxon>Arundineae</taxon>
        <taxon>Arundo</taxon>
    </lineage>
</organism>